<keyword evidence="2" id="KW-1185">Reference proteome</keyword>
<protein>
    <submittedName>
        <fullName evidence="1">Uncharacterized protein</fullName>
    </submittedName>
</protein>
<gene>
    <name evidence="1" type="ORF">DSO57_1004348</name>
</gene>
<comment type="caution">
    <text evidence="1">The sequence shown here is derived from an EMBL/GenBank/DDBJ whole genome shotgun (WGS) entry which is preliminary data.</text>
</comment>
<dbReference type="Proteomes" id="UP001165960">
    <property type="component" value="Unassembled WGS sequence"/>
</dbReference>
<organism evidence="1 2">
    <name type="scientific">Entomophthora muscae</name>
    <dbReference type="NCBI Taxonomy" id="34485"/>
    <lineage>
        <taxon>Eukaryota</taxon>
        <taxon>Fungi</taxon>
        <taxon>Fungi incertae sedis</taxon>
        <taxon>Zoopagomycota</taxon>
        <taxon>Entomophthoromycotina</taxon>
        <taxon>Entomophthoromycetes</taxon>
        <taxon>Entomophthorales</taxon>
        <taxon>Entomophthoraceae</taxon>
        <taxon>Entomophthora</taxon>
    </lineage>
</organism>
<evidence type="ECO:0000313" key="1">
    <source>
        <dbReference type="EMBL" id="KAJ9070756.1"/>
    </source>
</evidence>
<sequence>MSGLKIVLVLAAIAYIALGVCMVRMCLFWNYLDALPLNKATKKVSYNINFEKAKYGGDIQHYANQTVLLNFPGQAISQKVCIATKHFSKDLELCFWIVKQELLVSDPYYPKLMPVCQQKTSCLFKRPVPVGIQPWFYPQSGLATTLISQKIDSKLALYNSSELSEVYYKSRGRNRLWIRSFFWHYEGIYTLSSRPFIEFNFTFQWPSLLPSGRPKFIYADCRETEIYYGTCSDDAFLINQ</sequence>
<reference evidence="1" key="1">
    <citation type="submission" date="2022-04" db="EMBL/GenBank/DDBJ databases">
        <title>Genome of the entomopathogenic fungus Entomophthora muscae.</title>
        <authorList>
            <person name="Elya C."/>
            <person name="Lovett B.R."/>
            <person name="Lee E."/>
            <person name="Macias A.M."/>
            <person name="Hajek A.E."/>
            <person name="De Bivort B.L."/>
            <person name="Kasson M.T."/>
            <person name="De Fine Licht H.H."/>
            <person name="Stajich J.E."/>
        </authorList>
    </citation>
    <scope>NUCLEOTIDE SEQUENCE</scope>
    <source>
        <strain evidence="1">Berkeley</strain>
    </source>
</reference>
<proteinExistence type="predicted"/>
<accession>A0ACC2T848</accession>
<dbReference type="EMBL" id="QTSX02003561">
    <property type="protein sequence ID" value="KAJ9070756.1"/>
    <property type="molecule type" value="Genomic_DNA"/>
</dbReference>
<evidence type="ECO:0000313" key="2">
    <source>
        <dbReference type="Proteomes" id="UP001165960"/>
    </source>
</evidence>
<name>A0ACC2T848_9FUNG</name>